<dbReference type="AlphaFoldDB" id="A0A7G9GJS9"/>
<dbReference type="PROSITE" id="PS51257">
    <property type="entry name" value="PROKAR_LIPOPROTEIN"/>
    <property type="match status" value="1"/>
</dbReference>
<gene>
    <name evidence="2" type="ORF">H9Q80_12375</name>
</gene>
<organism evidence="2 3">
    <name type="scientific">[Eubacterium] hominis</name>
    <dbReference type="NCBI Taxonomy" id="2764325"/>
    <lineage>
        <taxon>Bacteria</taxon>
        <taxon>Bacillati</taxon>
        <taxon>Bacillota</taxon>
        <taxon>Erysipelotrichia</taxon>
        <taxon>Erysipelotrichales</taxon>
        <taxon>Erysipelotrichaceae</taxon>
        <taxon>Amedibacillus</taxon>
    </lineage>
</organism>
<evidence type="ECO:0000313" key="3">
    <source>
        <dbReference type="Proteomes" id="UP000515856"/>
    </source>
</evidence>
<name>A0A7G9GJS9_9FIRM</name>
<keyword evidence="3" id="KW-1185">Reference proteome</keyword>
<protein>
    <submittedName>
        <fullName evidence="2">Membrane lipoprotein lipid attachment site-containing protein</fullName>
    </submittedName>
</protein>
<feature type="chain" id="PRO_5039730098" evidence="1">
    <location>
        <begin position="22"/>
        <end position="311"/>
    </location>
</feature>
<proteinExistence type="predicted"/>
<dbReference type="EMBL" id="CP060636">
    <property type="protein sequence ID" value="QNM11061.1"/>
    <property type="molecule type" value="Genomic_DNA"/>
</dbReference>
<dbReference type="RefSeq" id="WP_117453869.1">
    <property type="nucleotide sequence ID" value="NZ_CP060636.1"/>
</dbReference>
<keyword evidence="1" id="KW-0732">Signal</keyword>
<keyword evidence="2" id="KW-0449">Lipoprotein</keyword>
<evidence type="ECO:0000256" key="1">
    <source>
        <dbReference type="SAM" id="SignalP"/>
    </source>
</evidence>
<feature type="signal peptide" evidence="1">
    <location>
        <begin position="1"/>
        <end position="21"/>
    </location>
</feature>
<dbReference type="Proteomes" id="UP000515856">
    <property type="component" value="Chromosome"/>
</dbReference>
<evidence type="ECO:0000313" key="2">
    <source>
        <dbReference type="EMBL" id="QNM11061.1"/>
    </source>
</evidence>
<reference evidence="2 3" key="1">
    <citation type="submission" date="2020-08" db="EMBL/GenBank/DDBJ databases">
        <authorList>
            <person name="Liu C."/>
            <person name="Sun Q."/>
        </authorList>
    </citation>
    <scope>NUCLEOTIDE SEQUENCE [LARGE SCALE GENOMIC DNA]</scope>
    <source>
        <strain evidence="2 3">NSJ-61</strain>
    </source>
</reference>
<dbReference type="KEGG" id="ehn:H9Q80_12375"/>
<accession>A0A7G9GJS9</accession>
<sequence>MKKIILMVFTLILALTGCSSKTDSKPNQINTKQEDSNKTKLLYNVSLGMKDHHKGDFNLLDLHDFTFEVQCKGNHLDYGILVFMDGYLQKYKIEDEIKDMNVLSLKDKETKDFKIQIPEFKINKGSEHSIEFAGVLNPIPVDKLKEYKVNHSILPTSIMKVVSKDDDKYTAIEDKAMENIKKTQVTEADLKEMNIKSLDDMGPRMQISLFQNGKKIQNYINPDQKVEIKATGGYGEYNMYLFVDGHPYDSDNCYYSFETTKGYFSSMTIDLPKQIKKYKNFFVVFAPKNTKNITNSVEQSDKLMIGSNPNA</sequence>